<evidence type="ECO:0000313" key="2">
    <source>
        <dbReference type="EMBL" id="ORZ33278.1"/>
    </source>
</evidence>
<evidence type="ECO:0000256" key="1">
    <source>
        <dbReference type="SAM" id="MobiDB-lite"/>
    </source>
</evidence>
<feature type="region of interest" description="Disordered" evidence="1">
    <location>
        <begin position="12"/>
        <end position="58"/>
    </location>
</feature>
<accession>A0A1Y2HFB2</accession>
<name>A0A1Y2HFB2_9FUNG</name>
<evidence type="ECO:0000313" key="3">
    <source>
        <dbReference type="Proteomes" id="UP000193411"/>
    </source>
</evidence>
<feature type="compositionally biased region" description="Low complexity" evidence="1">
    <location>
        <begin position="14"/>
        <end position="32"/>
    </location>
</feature>
<dbReference type="AlphaFoldDB" id="A0A1Y2HFB2"/>
<dbReference type="Proteomes" id="UP000193411">
    <property type="component" value="Unassembled WGS sequence"/>
</dbReference>
<feature type="non-terminal residue" evidence="2">
    <location>
        <position position="1"/>
    </location>
</feature>
<dbReference type="EMBL" id="MCFL01000037">
    <property type="protein sequence ID" value="ORZ33278.1"/>
    <property type="molecule type" value="Genomic_DNA"/>
</dbReference>
<reference evidence="2 3" key="1">
    <citation type="submission" date="2016-07" db="EMBL/GenBank/DDBJ databases">
        <title>Pervasive Adenine N6-methylation of Active Genes in Fungi.</title>
        <authorList>
            <consortium name="DOE Joint Genome Institute"/>
            <person name="Mondo S.J."/>
            <person name="Dannebaum R.O."/>
            <person name="Kuo R.C."/>
            <person name="Labutti K."/>
            <person name="Haridas S."/>
            <person name="Kuo A."/>
            <person name="Salamov A."/>
            <person name="Ahrendt S.R."/>
            <person name="Lipzen A."/>
            <person name="Sullivan W."/>
            <person name="Andreopoulos W.B."/>
            <person name="Clum A."/>
            <person name="Lindquist E."/>
            <person name="Daum C."/>
            <person name="Ramamoorthy G.K."/>
            <person name="Gryganskyi A."/>
            <person name="Culley D."/>
            <person name="Magnuson J.K."/>
            <person name="James T.Y."/>
            <person name="O'Malley M.A."/>
            <person name="Stajich J.E."/>
            <person name="Spatafora J.W."/>
            <person name="Visel A."/>
            <person name="Grigoriev I.V."/>
        </authorList>
    </citation>
    <scope>NUCLEOTIDE SEQUENCE [LARGE SCALE GENOMIC DNA]</scope>
    <source>
        <strain evidence="2 3">PL171</strain>
    </source>
</reference>
<sequence>FKLILSIRLPPTSPLLQVPSPSPNSSSRTSPPVHFTNDNMHGDTSAAGAGNASADSRGQIPTRNLELDADFCPCIGHALGSHSPPSSTGSSTDASDGARRSKSVLARCSLSHIIMHHPTGFARLCSAFPDLPRKLATKYPFPLNKLMGAVWPWAAPLPLRQRVDLGFHAIQSWIPGVGSVIGQGKCSDGAMKSLILHMLVVVAEEPTGMSQLIQDRIAKLGLPSMDTLGGKRADVRLPTALESYHTASQLAQEYPDEFKALSQFKLDTFSPMTVLAKLAIPHPHITAIHISSASWVASAVACGGAEVRGSGATILDARAAVMFHLIMLAVKGLVPSRWGELVAGTASLTKCLSVVAINTNVREPIKPPFPVFKYIAWFRKHRALERRLVQLKFARTRACPPHMRIQRSHMATRYAMPYRRPMVLAVPRRPMVDERRRREPRPLDRYTSKMLGSLVPTVIRTSRRSYSFAPTFKPAQAMATKVSSSAADVFVGVAIAVESA</sequence>
<organism evidence="2 3">
    <name type="scientific">Catenaria anguillulae PL171</name>
    <dbReference type="NCBI Taxonomy" id="765915"/>
    <lineage>
        <taxon>Eukaryota</taxon>
        <taxon>Fungi</taxon>
        <taxon>Fungi incertae sedis</taxon>
        <taxon>Blastocladiomycota</taxon>
        <taxon>Blastocladiomycetes</taxon>
        <taxon>Blastocladiales</taxon>
        <taxon>Catenariaceae</taxon>
        <taxon>Catenaria</taxon>
    </lineage>
</organism>
<gene>
    <name evidence="2" type="ORF">BCR44DRAFT_1535061</name>
</gene>
<feature type="compositionally biased region" description="Low complexity" evidence="1">
    <location>
        <begin position="45"/>
        <end position="58"/>
    </location>
</feature>
<comment type="caution">
    <text evidence="2">The sequence shown here is derived from an EMBL/GenBank/DDBJ whole genome shotgun (WGS) entry which is preliminary data.</text>
</comment>
<proteinExistence type="predicted"/>
<keyword evidence="3" id="KW-1185">Reference proteome</keyword>
<protein>
    <submittedName>
        <fullName evidence="2">Uncharacterized protein</fullName>
    </submittedName>
</protein>